<proteinExistence type="predicted"/>
<organism evidence="3 4">
    <name type="scientific">Gossypium arboreum</name>
    <name type="common">Tree cotton</name>
    <name type="synonym">Gossypium nanking</name>
    <dbReference type="NCBI Taxonomy" id="29729"/>
    <lineage>
        <taxon>Eukaryota</taxon>
        <taxon>Viridiplantae</taxon>
        <taxon>Streptophyta</taxon>
        <taxon>Embryophyta</taxon>
        <taxon>Tracheophyta</taxon>
        <taxon>Spermatophyta</taxon>
        <taxon>Magnoliopsida</taxon>
        <taxon>eudicotyledons</taxon>
        <taxon>Gunneridae</taxon>
        <taxon>Pentapetalae</taxon>
        <taxon>rosids</taxon>
        <taxon>malvids</taxon>
        <taxon>Malvales</taxon>
        <taxon>Malvaceae</taxon>
        <taxon>Malvoideae</taxon>
        <taxon>Gossypium</taxon>
    </lineage>
</organism>
<evidence type="ECO:0000256" key="2">
    <source>
        <dbReference type="SAM" id="Phobius"/>
    </source>
</evidence>
<name>A0ABR0N3U1_GOSAR</name>
<evidence type="ECO:0000256" key="1">
    <source>
        <dbReference type="SAM" id="MobiDB-lite"/>
    </source>
</evidence>
<dbReference type="EMBL" id="JARKNE010000011">
    <property type="protein sequence ID" value="KAK5785012.1"/>
    <property type="molecule type" value="Genomic_DNA"/>
</dbReference>
<evidence type="ECO:0000313" key="4">
    <source>
        <dbReference type="Proteomes" id="UP001358586"/>
    </source>
</evidence>
<keyword evidence="2" id="KW-0472">Membrane</keyword>
<dbReference type="Proteomes" id="UP001358586">
    <property type="component" value="Chromosome 11"/>
</dbReference>
<keyword evidence="2" id="KW-1133">Transmembrane helix</keyword>
<reference evidence="3 4" key="1">
    <citation type="submission" date="2023-03" db="EMBL/GenBank/DDBJ databases">
        <title>WGS of Gossypium arboreum.</title>
        <authorList>
            <person name="Yu D."/>
        </authorList>
    </citation>
    <scope>NUCLEOTIDE SEQUENCE [LARGE SCALE GENOMIC DNA]</scope>
    <source>
        <tissue evidence="3">Leaf</tissue>
    </source>
</reference>
<feature type="transmembrane region" description="Helical" evidence="2">
    <location>
        <begin position="20"/>
        <end position="44"/>
    </location>
</feature>
<comment type="caution">
    <text evidence="3">The sequence shown here is derived from an EMBL/GenBank/DDBJ whole genome shotgun (WGS) entry which is preliminary data.</text>
</comment>
<gene>
    <name evidence="3" type="ORF">PVK06_039554</name>
</gene>
<evidence type="ECO:0000313" key="3">
    <source>
        <dbReference type="EMBL" id="KAK5785012.1"/>
    </source>
</evidence>
<keyword evidence="2" id="KW-0812">Transmembrane</keyword>
<accession>A0ABR0N3U1</accession>
<keyword evidence="4" id="KW-1185">Reference proteome</keyword>
<sequence length="137" mass="15921">MILLFWVVALMRPVKKWITLIQLMLYGLIAPATRWLTFFVILLLKIGGDRVGDAELVATNLANEMNVPKAPEEEPEKTEFLSIETDREDEKEVEVQDSLHRFIHALRTMHPLSWGLYCAFRLHYVHRSIVKLFANAM</sequence>
<protein>
    <submittedName>
        <fullName evidence="3">Uncharacterized protein</fullName>
    </submittedName>
</protein>
<feature type="region of interest" description="Disordered" evidence="1">
    <location>
        <begin position="67"/>
        <end position="89"/>
    </location>
</feature>